<evidence type="ECO:0000256" key="4">
    <source>
        <dbReference type="ARBA" id="ARBA00022729"/>
    </source>
</evidence>
<sequence>MKSSLVSLLVLALVATAKADEHTHTYEDHEEVVLWMNTVGPYHNRQETYAYFSLPFCVGTKQSISHYHETMSEALQGVELEFSGYEIDFK</sequence>
<feature type="non-terminal residue" evidence="8">
    <location>
        <position position="90"/>
    </location>
</feature>
<dbReference type="Proteomes" id="UP001562425">
    <property type="component" value="Unassembled WGS sequence"/>
</dbReference>
<keyword evidence="5" id="KW-1133">Transmembrane helix</keyword>
<reference evidence="8 9" key="1">
    <citation type="submission" date="2024-05" db="EMBL/GenBank/DDBJ databases">
        <title>Culex pipiens pipiens assembly and annotation.</title>
        <authorList>
            <person name="Alout H."/>
            <person name="Durand T."/>
        </authorList>
    </citation>
    <scope>NUCLEOTIDE SEQUENCE [LARGE SCALE GENOMIC DNA]</scope>
    <source>
        <strain evidence="8">HA-2024</strain>
        <tissue evidence="8">Whole body</tissue>
    </source>
</reference>
<evidence type="ECO:0000256" key="6">
    <source>
        <dbReference type="ARBA" id="ARBA00023136"/>
    </source>
</evidence>
<evidence type="ECO:0000313" key="9">
    <source>
        <dbReference type="Proteomes" id="UP001562425"/>
    </source>
</evidence>
<evidence type="ECO:0000256" key="1">
    <source>
        <dbReference type="ARBA" id="ARBA00004141"/>
    </source>
</evidence>
<organism evidence="8 9">
    <name type="scientific">Culex pipiens pipiens</name>
    <name type="common">Northern house mosquito</name>
    <dbReference type="NCBI Taxonomy" id="38569"/>
    <lineage>
        <taxon>Eukaryota</taxon>
        <taxon>Metazoa</taxon>
        <taxon>Ecdysozoa</taxon>
        <taxon>Arthropoda</taxon>
        <taxon>Hexapoda</taxon>
        <taxon>Insecta</taxon>
        <taxon>Pterygota</taxon>
        <taxon>Neoptera</taxon>
        <taxon>Endopterygota</taxon>
        <taxon>Diptera</taxon>
        <taxon>Nematocera</taxon>
        <taxon>Culicoidea</taxon>
        <taxon>Culicidae</taxon>
        <taxon>Culicinae</taxon>
        <taxon>Culicini</taxon>
        <taxon>Culex</taxon>
        <taxon>Culex</taxon>
    </lineage>
</organism>
<keyword evidence="6" id="KW-0472">Membrane</keyword>
<evidence type="ECO:0000256" key="5">
    <source>
        <dbReference type="ARBA" id="ARBA00022989"/>
    </source>
</evidence>
<evidence type="ECO:0000256" key="3">
    <source>
        <dbReference type="ARBA" id="ARBA00022692"/>
    </source>
</evidence>
<keyword evidence="4 7" id="KW-0732">Signal</keyword>
<gene>
    <name evidence="8" type="ORF">pipiens_019257</name>
</gene>
<dbReference type="GO" id="GO:0016020">
    <property type="term" value="C:membrane"/>
    <property type="evidence" value="ECO:0007669"/>
    <property type="project" value="UniProtKB-SubCell"/>
</dbReference>
<dbReference type="InterPro" id="IPR004240">
    <property type="entry name" value="EMP70"/>
</dbReference>
<feature type="signal peptide" evidence="7">
    <location>
        <begin position="1"/>
        <end position="19"/>
    </location>
</feature>
<feature type="chain" id="PRO_5044530113" description="Transmembrane 9 superfamily member" evidence="7">
    <location>
        <begin position="20"/>
        <end position="90"/>
    </location>
</feature>
<protein>
    <recommendedName>
        <fullName evidence="7">Transmembrane 9 superfamily member</fullName>
    </recommendedName>
</protein>
<dbReference type="AlphaFoldDB" id="A0ABD1DW33"/>
<dbReference type="PANTHER" id="PTHR10766:SF41">
    <property type="entry name" value="TRANSMEMBRANE 9 SUPERFAMILY MEMBER 3"/>
    <property type="match status" value="1"/>
</dbReference>
<keyword evidence="9" id="KW-1185">Reference proteome</keyword>
<dbReference type="PANTHER" id="PTHR10766">
    <property type="entry name" value="TRANSMEMBRANE 9 SUPERFAMILY PROTEIN"/>
    <property type="match status" value="1"/>
</dbReference>
<comment type="caution">
    <text evidence="8">The sequence shown here is derived from an EMBL/GenBank/DDBJ whole genome shotgun (WGS) entry which is preliminary data.</text>
</comment>
<name>A0ABD1DW33_CULPP</name>
<evidence type="ECO:0000256" key="7">
    <source>
        <dbReference type="RuleBase" id="RU363079"/>
    </source>
</evidence>
<comment type="subcellular location">
    <subcellularLocation>
        <location evidence="1">Membrane</location>
        <topology evidence="1">Multi-pass membrane protein</topology>
    </subcellularLocation>
</comment>
<evidence type="ECO:0000256" key="2">
    <source>
        <dbReference type="ARBA" id="ARBA00005227"/>
    </source>
</evidence>
<accession>A0ABD1DW33</accession>
<dbReference type="EMBL" id="JBEHCU010001237">
    <property type="protein sequence ID" value="KAL1403684.1"/>
    <property type="molecule type" value="Genomic_DNA"/>
</dbReference>
<proteinExistence type="inferred from homology"/>
<comment type="similarity">
    <text evidence="2 7">Belongs to the nonaspanin (TM9SF) (TC 9.A.2) family.</text>
</comment>
<keyword evidence="3" id="KW-0812">Transmembrane</keyword>
<evidence type="ECO:0000313" key="8">
    <source>
        <dbReference type="EMBL" id="KAL1403684.1"/>
    </source>
</evidence>